<proteinExistence type="predicted"/>
<dbReference type="RefSeq" id="XP_031329981.1">
    <property type="nucleotide sequence ID" value="XM_031474121.1"/>
</dbReference>
<dbReference type="RefSeq" id="XP_031356319.1">
    <property type="nucleotide sequence ID" value="XM_031500459.1"/>
</dbReference>
<dbReference type="KEGG" id="ppyr:116160967"/>
<evidence type="ECO:0000313" key="1">
    <source>
        <dbReference type="EMBL" id="JAV97427.1"/>
    </source>
</evidence>
<accession>A0A1Y1NN34</accession>
<dbReference type="PANTHER" id="PTHR33198">
    <property type="entry name" value="ANK_REP_REGION DOMAIN-CONTAINING PROTEIN-RELATED"/>
    <property type="match status" value="1"/>
</dbReference>
<evidence type="ECO:0008006" key="2">
    <source>
        <dbReference type="Google" id="ProtNLM"/>
    </source>
</evidence>
<protein>
    <recommendedName>
        <fullName evidence="2">Peptidase A2 domain-containing protein</fullName>
    </recommendedName>
</protein>
<dbReference type="OrthoDB" id="7323790at2759"/>
<dbReference type="EMBL" id="GEZM01001974">
    <property type="protein sequence ID" value="JAV97427.1"/>
    <property type="molecule type" value="Transcribed_RNA"/>
</dbReference>
<reference evidence="1" key="1">
    <citation type="journal article" date="2016" name="Sci. Rep.">
        <title>Molecular characterization of firefly nuptial gifts: a multi-omics approach sheds light on postcopulatory sexual selection.</title>
        <authorList>
            <person name="Al-Wathiqui N."/>
            <person name="Fallon T.R."/>
            <person name="South A."/>
            <person name="Weng J.K."/>
            <person name="Lewis S.M."/>
        </authorList>
    </citation>
    <scope>NUCLEOTIDE SEQUENCE</scope>
</reference>
<organism evidence="1">
    <name type="scientific">Photinus pyralis</name>
    <name type="common">Common eastern firefly</name>
    <name type="synonym">Lampyris pyralis</name>
    <dbReference type="NCBI Taxonomy" id="7054"/>
    <lineage>
        <taxon>Eukaryota</taxon>
        <taxon>Metazoa</taxon>
        <taxon>Ecdysozoa</taxon>
        <taxon>Arthropoda</taxon>
        <taxon>Hexapoda</taxon>
        <taxon>Insecta</taxon>
        <taxon>Pterygota</taxon>
        <taxon>Neoptera</taxon>
        <taxon>Endopterygota</taxon>
        <taxon>Coleoptera</taxon>
        <taxon>Polyphaga</taxon>
        <taxon>Elateriformia</taxon>
        <taxon>Elateroidea</taxon>
        <taxon>Lampyridae</taxon>
        <taxon>Lampyrinae</taxon>
        <taxon>Photinus</taxon>
    </lineage>
</organism>
<dbReference type="KEGG" id="ppyr:116180463"/>
<name>A0A1Y1NN34_PHOPY</name>
<sequence length="403" mass="45666">MAVSCNVPAKLVLEGNLSENWRRFAQSFDIYLLASGLDTQPDKRKIAVLLNLIGDEALEVYNTIKGNTTNNELKDVLAKLEEYCNPKKNVLHSRFIFNQRNQKEGEQFNSFYTDVKLLIGACEYSDADEILRDKLVFGSTNQDAKTKLIKEGNPKLDEVVKSLRLADITDIQVQNILSTQPNVHSTVTKQTRPKARPSFIKKTDICDKCGLTHFSVGNCPATNKTCAKCQKRNHFAKMCRSTRGSTQTPTYSRKQVHENILEDDEENYFCGSIIQANVDSVAWMETVNIENKMDVMFKLDPGADVNIIPVPIYKKLKKMSPSIRLQGCTARLESWNGFKTNVEGIVSLKIQIGKNSSYERFYVAGQEQSIPILSRDTCVKFKLVKRHHVNEAKVHMLKDDFVT</sequence>
<dbReference type="PANTHER" id="PTHR33198:SF20">
    <property type="entry name" value="RETROTRANSPOSON GAG DOMAIN-CONTAINING PROTEIN"/>
    <property type="match status" value="1"/>
</dbReference>
<dbReference type="GeneID" id="116180463"/>
<dbReference type="GeneID" id="116160967"/>
<dbReference type="AlphaFoldDB" id="A0A1Y1NN34"/>